<protein>
    <submittedName>
        <fullName evidence="2">Uncharacterized protein</fullName>
    </submittedName>
</protein>
<proteinExistence type="predicted"/>
<dbReference type="EMBL" id="KV875102">
    <property type="protein sequence ID" value="OIW25388.1"/>
    <property type="molecule type" value="Genomic_DNA"/>
</dbReference>
<evidence type="ECO:0000256" key="1">
    <source>
        <dbReference type="SAM" id="MobiDB-lite"/>
    </source>
</evidence>
<evidence type="ECO:0000313" key="3">
    <source>
        <dbReference type="Proteomes" id="UP000182658"/>
    </source>
</evidence>
<dbReference type="Proteomes" id="UP000182658">
    <property type="component" value="Unassembled WGS sequence"/>
</dbReference>
<name>A0A1J7J896_9PEZI</name>
<sequence>MHVPAFSATLRADAIASTGSSELSLQQSSVCVRACSCHNCCPAQVSSCHSLRNQPRETQRRDGWNRLPIVPRKTKFIELLNPASEEHMGSWLQNLLTWELCLCQAVAAGRPGLSPTCEDLSKTSGGGSRRSSRPFSTMRQASRVTVFSSKSSRNQAASYLEDVSEWTTLLTAR</sequence>
<dbReference type="AlphaFoldDB" id="A0A1J7J896"/>
<gene>
    <name evidence="2" type="ORF">CONLIGDRAFT_92380</name>
</gene>
<evidence type="ECO:0000313" key="2">
    <source>
        <dbReference type="EMBL" id="OIW25388.1"/>
    </source>
</evidence>
<keyword evidence="3" id="KW-1185">Reference proteome</keyword>
<feature type="region of interest" description="Disordered" evidence="1">
    <location>
        <begin position="116"/>
        <end position="140"/>
    </location>
</feature>
<dbReference type="InParanoid" id="A0A1J7J896"/>
<accession>A0A1J7J896</accession>
<organism evidence="2 3">
    <name type="scientific">Coniochaeta ligniaria NRRL 30616</name>
    <dbReference type="NCBI Taxonomy" id="1408157"/>
    <lineage>
        <taxon>Eukaryota</taxon>
        <taxon>Fungi</taxon>
        <taxon>Dikarya</taxon>
        <taxon>Ascomycota</taxon>
        <taxon>Pezizomycotina</taxon>
        <taxon>Sordariomycetes</taxon>
        <taxon>Sordariomycetidae</taxon>
        <taxon>Coniochaetales</taxon>
        <taxon>Coniochaetaceae</taxon>
        <taxon>Coniochaeta</taxon>
    </lineage>
</organism>
<reference evidence="2 3" key="1">
    <citation type="submission" date="2016-10" db="EMBL/GenBank/DDBJ databases">
        <title>Draft genome sequence of Coniochaeta ligniaria NRRL30616, a lignocellulolytic fungus for bioabatement of inhibitors in plant biomass hydrolysates.</title>
        <authorList>
            <consortium name="DOE Joint Genome Institute"/>
            <person name="Jimenez D.J."/>
            <person name="Hector R.E."/>
            <person name="Riley R."/>
            <person name="Sun H."/>
            <person name="Grigoriev I.V."/>
            <person name="Van Elsas J.D."/>
            <person name="Nichols N.N."/>
        </authorList>
    </citation>
    <scope>NUCLEOTIDE SEQUENCE [LARGE SCALE GENOMIC DNA]</scope>
    <source>
        <strain evidence="2 3">NRRL 30616</strain>
    </source>
</reference>